<protein>
    <submittedName>
        <fullName evidence="1">Uncharacterized protein</fullName>
    </submittedName>
</protein>
<accession>A0A1B7NBH7</accession>
<dbReference type="InParanoid" id="A0A1B7NBH7"/>
<evidence type="ECO:0000313" key="2">
    <source>
        <dbReference type="Proteomes" id="UP000092154"/>
    </source>
</evidence>
<evidence type="ECO:0000313" key="1">
    <source>
        <dbReference type="EMBL" id="OAX42186.1"/>
    </source>
</evidence>
<dbReference type="AlphaFoldDB" id="A0A1B7NBH7"/>
<name>A0A1B7NBH7_9AGAM</name>
<organism evidence="1 2">
    <name type="scientific">Rhizopogon vinicolor AM-OR11-026</name>
    <dbReference type="NCBI Taxonomy" id="1314800"/>
    <lineage>
        <taxon>Eukaryota</taxon>
        <taxon>Fungi</taxon>
        <taxon>Dikarya</taxon>
        <taxon>Basidiomycota</taxon>
        <taxon>Agaricomycotina</taxon>
        <taxon>Agaricomycetes</taxon>
        <taxon>Agaricomycetidae</taxon>
        <taxon>Boletales</taxon>
        <taxon>Suillineae</taxon>
        <taxon>Rhizopogonaceae</taxon>
        <taxon>Rhizopogon</taxon>
    </lineage>
</organism>
<dbReference type="EMBL" id="KV448162">
    <property type="protein sequence ID" value="OAX42186.1"/>
    <property type="molecule type" value="Genomic_DNA"/>
</dbReference>
<gene>
    <name evidence="1" type="ORF">K503DRAFT_395844</name>
</gene>
<reference evidence="1 2" key="1">
    <citation type="submission" date="2016-06" db="EMBL/GenBank/DDBJ databases">
        <title>Comparative genomics of the ectomycorrhizal sister species Rhizopogon vinicolor and Rhizopogon vesiculosus (Basidiomycota: Boletales) reveals a divergence of the mating type B locus.</title>
        <authorList>
            <consortium name="DOE Joint Genome Institute"/>
            <person name="Mujic A.B."/>
            <person name="Kuo A."/>
            <person name="Tritt A."/>
            <person name="Lipzen A."/>
            <person name="Chen C."/>
            <person name="Johnson J."/>
            <person name="Sharma A."/>
            <person name="Barry K."/>
            <person name="Grigoriev I.V."/>
            <person name="Spatafora J.W."/>
        </authorList>
    </citation>
    <scope>NUCLEOTIDE SEQUENCE [LARGE SCALE GENOMIC DNA]</scope>
    <source>
        <strain evidence="1 2">AM-OR11-026</strain>
    </source>
</reference>
<dbReference type="Proteomes" id="UP000092154">
    <property type="component" value="Unassembled WGS sequence"/>
</dbReference>
<sequence length="155" mass="17043">MSLCTRLHLLSSYQYEAGSMPQCLATGTLKAADLMSCTVGRPDNKLDGKHGYILRVDPARKQLAFLIFMSESLLCMWSIYSLDLVQLYAESARMSSPSASAIDFILGFQVAIENIPLTSLRQWMRSTLQVAQGPLTGTGMICSTLISGLKYPYCS</sequence>
<keyword evidence="2" id="KW-1185">Reference proteome</keyword>
<proteinExistence type="predicted"/>